<comment type="caution">
    <text evidence="2">The sequence shown here is derived from an EMBL/GenBank/DDBJ whole genome shotgun (WGS) entry which is preliminary data.</text>
</comment>
<sequence>MGPKPGAARDDGTRNRLQVPVMDPSAGPAMDPEGGPDPDAEPARPRVVHNRARPPDRNAEIS</sequence>
<protein>
    <submittedName>
        <fullName evidence="2">Uncharacterized protein</fullName>
    </submittedName>
</protein>
<proteinExistence type="predicted"/>
<dbReference type="Proteomes" id="UP000179362">
    <property type="component" value="Unassembled WGS sequence"/>
</dbReference>
<accession>A0A1F6U4U9</accession>
<evidence type="ECO:0000256" key="1">
    <source>
        <dbReference type="SAM" id="MobiDB-lite"/>
    </source>
</evidence>
<gene>
    <name evidence="2" type="ORF">A3B81_00355</name>
</gene>
<dbReference type="EMBL" id="MFTA01000030">
    <property type="protein sequence ID" value="OGI52378.1"/>
    <property type="molecule type" value="Genomic_DNA"/>
</dbReference>
<organism evidence="2 3">
    <name type="scientific">Candidatus Muproteobacteria bacterium RIFCSPHIGHO2_02_FULL_65_16</name>
    <dbReference type="NCBI Taxonomy" id="1817766"/>
    <lineage>
        <taxon>Bacteria</taxon>
        <taxon>Pseudomonadati</taxon>
        <taxon>Pseudomonadota</taxon>
        <taxon>Candidatus Muproteobacteria</taxon>
    </lineage>
</organism>
<evidence type="ECO:0000313" key="3">
    <source>
        <dbReference type="Proteomes" id="UP000179362"/>
    </source>
</evidence>
<evidence type="ECO:0000313" key="2">
    <source>
        <dbReference type="EMBL" id="OGI52378.1"/>
    </source>
</evidence>
<feature type="compositionally biased region" description="Basic and acidic residues" evidence="1">
    <location>
        <begin position="53"/>
        <end position="62"/>
    </location>
</feature>
<dbReference type="AlphaFoldDB" id="A0A1F6U4U9"/>
<name>A0A1F6U4U9_9PROT</name>
<reference evidence="2 3" key="1">
    <citation type="journal article" date="2016" name="Nat. Commun.">
        <title>Thousands of microbial genomes shed light on interconnected biogeochemical processes in an aquifer system.</title>
        <authorList>
            <person name="Anantharaman K."/>
            <person name="Brown C.T."/>
            <person name="Hug L.A."/>
            <person name="Sharon I."/>
            <person name="Castelle C.J."/>
            <person name="Probst A.J."/>
            <person name="Thomas B.C."/>
            <person name="Singh A."/>
            <person name="Wilkins M.J."/>
            <person name="Karaoz U."/>
            <person name="Brodie E.L."/>
            <person name="Williams K.H."/>
            <person name="Hubbard S.S."/>
            <person name="Banfield J.F."/>
        </authorList>
    </citation>
    <scope>NUCLEOTIDE SEQUENCE [LARGE SCALE GENOMIC DNA]</scope>
</reference>
<feature type="region of interest" description="Disordered" evidence="1">
    <location>
        <begin position="1"/>
        <end position="62"/>
    </location>
</feature>